<dbReference type="UniPathway" id="UPA00068"/>
<dbReference type="PRINTS" id="PR01467">
    <property type="entry name" value="ARGREPRESSOR"/>
</dbReference>
<keyword evidence="7 8" id="KW-0804">Transcription</keyword>
<keyword evidence="13" id="KW-1185">Reference proteome</keyword>
<evidence type="ECO:0000256" key="5">
    <source>
        <dbReference type="ARBA" id="ARBA00023015"/>
    </source>
</evidence>
<evidence type="ECO:0000256" key="2">
    <source>
        <dbReference type="ARBA" id="ARBA00008316"/>
    </source>
</evidence>
<evidence type="ECO:0000256" key="7">
    <source>
        <dbReference type="ARBA" id="ARBA00023163"/>
    </source>
</evidence>
<evidence type="ECO:0000256" key="3">
    <source>
        <dbReference type="ARBA" id="ARBA00022490"/>
    </source>
</evidence>
<dbReference type="GO" id="GO:0003677">
    <property type="term" value="F:DNA binding"/>
    <property type="evidence" value="ECO:0007669"/>
    <property type="project" value="UniProtKB-KW"/>
</dbReference>
<keyword evidence="4 8" id="KW-0678">Repressor</keyword>
<dbReference type="InterPro" id="IPR036388">
    <property type="entry name" value="WH-like_DNA-bd_sf"/>
</dbReference>
<dbReference type="GO" id="GO:1900079">
    <property type="term" value="P:regulation of arginine biosynthetic process"/>
    <property type="evidence" value="ECO:0007669"/>
    <property type="project" value="UniProtKB-UniRule"/>
</dbReference>
<dbReference type="PANTHER" id="PTHR34471">
    <property type="entry name" value="ARGININE REPRESSOR"/>
    <property type="match status" value="1"/>
</dbReference>
<dbReference type="GO" id="GO:0003700">
    <property type="term" value="F:DNA-binding transcription factor activity"/>
    <property type="evidence" value="ECO:0007669"/>
    <property type="project" value="UniProtKB-UniRule"/>
</dbReference>
<keyword evidence="8" id="KW-0055">Arginine biosynthesis</keyword>
<dbReference type="PANTHER" id="PTHR34471:SF1">
    <property type="entry name" value="ARGININE REPRESSOR"/>
    <property type="match status" value="1"/>
</dbReference>
<reference evidence="12 13" key="1">
    <citation type="submission" date="2015-12" db="EMBL/GenBank/DDBJ databases">
        <title>Serinicoccus chungangenesis strain CD08_5 genome sequencing and assembly.</title>
        <authorList>
            <person name="Chander A.M."/>
            <person name="Kaur G."/>
            <person name="Nair G.R."/>
            <person name="Dhawan D.K."/>
            <person name="Kochhar R.K."/>
            <person name="Mayilraj S."/>
            <person name="Bhadada S.K."/>
        </authorList>
    </citation>
    <scope>NUCLEOTIDE SEQUENCE [LARGE SCALE GENOMIC DNA]</scope>
    <source>
        <strain evidence="12 13">CD08_5</strain>
    </source>
</reference>
<evidence type="ECO:0000259" key="11">
    <source>
        <dbReference type="Pfam" id="PF02863"/>
    </source>
</evidence>
<dbReference type="InterPro" id="IPR020899">
    <property type="entry name" value="Arg_repress_C"/>
</dbReference>
<name>A0A0W8I173_9MICO</name>
<dbReference type="OrthoDB" id="7060358at2"/>
<comment type="subcellular location">
    <subcellularLocation>
        <location evidence="1 8">Cytoplasm</location>
    </subcellularLocation>
</comment>
<dbReference type="Proteomes" id="UP000054837">
    <property type="component" value="Unassembled WGS sequence"/>
</dbReference>
<keyword evidence="8" id="KW-0028">Amino-acid biosynthesis</keyword>
<dbReference type="Gene3D" id="1.10.10.10">
    <property type="entry name" value="Winged helix-like DNA-binding domain superfamily/Winged helix DNA-binding domain"/>
    <property type="match status" value="1"/>
</dbReference>
<dbReference type="HAMAP" id="MF_00173">
    <property type="entry name" value="Arg_repressor"/>
    <property type="match status" value="1"/>
</dbReference>
<organism evidence="12 13">
    <name type="scientific">Serinicoccus chungangensis</name>
    <dbReference type="NCBI Taxonomy" id="767452"/>
    <lineage>
        <taxon>Bacteria</taxon>
        <taxon>Bacillati</taxon>
        <taxon>Actinomycetota</taxon>
        <taxon>Actinomycetes</taxon>
        <taxon>Micrococcales</taxon>
        <taxon>Ornithinimicrobiaceae</taxon>
        <taxon>Serinicoccus</taxon>
    </lineage>
</organism>
<dbReference type="GO" id="GO:0006526">
    <property type="term" value="P:L-arginine biosynthetic process"/>
    <property type="evidence" value="ECO:0007669"/>
    <property type="project" value="UniProtKB-UniPathway"/>
</dbReference>
<accession>A0A0W8I173</accession>
<dbReference type="RefSeq" id="WP_058892337.1">
    <property type="nucleotide sequence ID" value="NZ_LQBL01000032.1"/>
</dbReference>
<dbReference type="Pfam" id="PF02863">
    <property type="entry name" value="Arg_repressor_C"/>
    <property type="match status" value="1"/>
</dbReference>
<dbReference type="GO" id="GO:0005737">
    <property type="term" value="C:cytoplasm"/>
    <property type="evidence" value="ECO:0007669"/>
    <property type="project" value="UniProtKB-SubCell"/>
</dbReference>
<proteinExistence type="inferred from homology"/>
<gene>
    <name evidence="8" type="primary">argR</name>
    <name evidence="12" type="ORF">AVL62_08795</name>
</gene>
<dbReference type="STRING" id="767452.AVL62_08795"/>
<evidence type="ECO:0000256" key="8">
    <source>
        <dbReference type="HAMAP-Rule" id="MF_00173"/>
    </source>
</evidence>
<keyword evidence="3 8" id="KW-0963">Cytoplasm</keyword>
<dbReference type="Gene3D" id="3.30.1360.40">
    <property type="match status" value="1"/>
</dbReference>
<dbReference type="NCBIfam" id="NF002880">
    <property type="entry name" value="PRK03341.1"/>
    <property type="match status" value="1"/>
</dbReference>
<dbReference type="Pfam" id="PF01316">
    <property type="entry name" value="Arg_repressor"/>
    <property type="match status" value="1"/>
</dbReference>
<protein>
    <recommendedName>
        <fullName evidence="8 9">Arginine repressor</fullName>
    </recommendedName>
</protein>
<feature type="domain" description="Arginine repressor C-terminal" evidence="11">
    <location>
        <begin position="90"/>
        <end position="154"/>
    </location>
</feature>
<dbReference type="SUPFAM" id="SSF55252">
    <property type="entry name" value="C-terminal domain of arginine repressor"/>
    <property type="match status" value="1"/>
</dbReference>
<sequence length="167" mass="17824">MTRAARHQRISDLLERHAVGSQGQLLDLLSEDGISVTQATLSRDLVELDAVKVRRGRQLVYAVPGEGGDHTPRPAQDQVEVSHRLARLCQELLVSARSVGNQVVLRTPPGAAQFLASAIDRSDAEDILGTIAGDDTILVITTDPAGGPDTAHRLLALAAEPDQRDAT</sequence>
<evidence type="ECO:0000313" key="12">
    <source>
        <dbReference type="EMBL" id="KUG51441.1"/>
    </source>
</evidence>
<dbReference type="InterPro" id="IPR036390">
    <property type="entry name" value="WH_DNA-bd_sf"/>
</dbReference>
<comment type="pathway">
    <text evidence="8">Amino-acid biosynthesis; L-arginine biosynthesis [regulation].</text>
</comment>
<dbReference type="NCBIfam" id="TIGR01529">
    <property type="entry name" value="argR_whole"/>
    <property type="match status" value="1"/>
</dbReference>
<dbReference type="InterPro" id="IPR001669">
    <property type="entry name" value="Arg_repress"/>
</dbReference>
<dbReference type="GO" id="GO:0051259">
    <property type="term" value="P:protein complex oligomerization"/>
    <property type="evidence" value="ECO:0007669"/>
    <property type="project" value="InterPro"/>
</dbReference>
<evidence type="ECO:0000259" key="10">
    <source>
        <dbReference type="Pfam" id="PF01316"/>
    </source>
</evidence>
<comment type="similarity">
    <text evidence="2 8">Belongs to the ArgR family.</text>
</comment>
<keyword evidence="5 8" id="KW-0805">Transcription regulation</keyword>
<comment type="caution">
    <text evidence="12">The sequence shown here is derived from an EMBL/GenBank/DDBJ whole genome shotgun (WGS) entry which is preliminary data.</text>
</comment>
<evidence type="ECO:0000256" key="4">
    <source>
        <dbReference type="ARBA" id="ARBA00022491"/>
    </source>
</evidence>
<keyword evidence="6 8" id="KW-0238">DNA-binding</keyword>
<evidence type="ECO:0000256" key="9">
    <source>
        <dbReference type="NCBIfam" id="TIGR01529"/>
    </source>
</evidence>
<evidence type="ECO:0000256" key="6">
    <source>
        <dbReference type="ARBA" id="ARBA00023125"/>
    </source>
</evidence>
<dbReference type="GO" id="GO:0034618">
    <property type="term" value="F:arginine binding"/>
    <property type="evidence" value="ECO:0007669"/>
    <property type="project" value="InterPro"/>
</dbReference>
<evidence type="ECO:0000256" key="1">
    <source>
        <dbReference type="ARBA" id="ARBA00004496"/>
    </source>
</evidence>
<dbReference type="SUPFAM" id="SSF46785">
    <property type="entry name" value="Winged helix' DNA-binding domain"/>
    <property type="match status" value="1"/>
</dbReference>
<dbReference type="AlphaFoldDB" id="A0A0W8I173"/>
<dbReference type="InterPro" id="IPR036251">
    <property type="entry name" value="Arg_repress_C_sf"/>
</dbReference>
<dbReference type="InterPro" id="IPR020900">
    <property type="entry name" value="Arg_repress_DNA-bd"/>
</dbReference>
<dbReference type="EMBL" id="LQBL01000032">
    <property type="protein sequence ID" value="KUG51441.1"/>
    <property type="molecule type" value="Genomic_DNA"/>
</dbReference>
<comment type="function">
    <text evidence="8">Regulates arginine biosynthesis genes.</text>
</comment>
<evidence type="ECO:0000313" key="13">
    <source>
        <dbReference type="Proteomes" id="UP000054837"/>
    </source>
</evidence>
<feature type="domain" description="Arginine repressor DNA-binding" evidence="10">
    <location>
        <begin position="1"/>
        <end position="67"/>
    </location>
</feature>